<evidence type="ECO:0000313" key="1">
    <source>
        <dbReference type="EMBL" id="GAA4516758.1"/>
    </source>
</evidence>
<dbReference type="Proteomes" id="UP001500394">
    <property type="component" value="Unassembled WGS sequence"/>
</dbReference>
<accession>A0ABP8R2W8</accession>
<organism evidence="1 2">
    <name type="scientific">Sphingobacterium thermophilum</name>
    <dbReference type="NCBI Taxonomy" id="768534"/>
    <lineage>
        <taxon>Bacteria</taxon>
        <taxon>Pseudomonadati</taxon>
        <taxon>Bacteroidota</taxon>
        <taxon>Sphingobacteriia</taxon>
        <taxon>Sphingobacteriales</taxon>
        <taxon>Sphingobacteriaceae</taxon>
        <taxon>Sphingobacterium</taxon>
    </lineage>
</organism>
<dbReference type="RefSeq" id="WP_345067296.1">
    <property type="nucleotide sequence ID" value="NZ_BAABGR010000015.1"/>
</dbReference>
<gene>
    <name evidence="1" type="ORF">GCM10023173_16570</name>
</gene>
<comment type="caution">
    <text evidence="1">The sequence shown here is derived from an EMBL/GenBank/DDBJ whole genome shotgun (WGS) entry which is preliminary data.</text>
</comment>
<protein>
    <submittedName>
        <fullName evidence="1">Uncharacterized protein</fullName>
    </submittedName>
</protein>
<proteinExistence type="predicted"/>
<sequence length="141" mass="17306">MLYFAKKILHFLTSNSRHGTHSPFVYSLAEQIIYSRKYKRNKESLQAAIVRYFEKQGYTQEQFFTLSLIDYTVEELVALQEKYFMLFVELPHRHASEPLWQQLQRDSRFVVLIDLFELGIICKRKEQRKEYFKLRYPYWLY</sequence>
<reference evidence="2" key="1">
    <citation type="journal article" date="2019" name="Int. J. Syst. Evol. Microbiol.">
        <title>The Global Catalogue of Microorganisms (GCM) 10K type strain sequencing project: providing services to taxonomists for standard genome sequencing and annotation.</title>
        <authorList>
            <consortium name="The Broad Institute Genomics Platform"/>
            <consortium name="The Broad Institute Genome Sequencing Center for Infectious Disease"/>
            <person name="Wu L."/>
            <person name="Ma J."/>
        </authorList>
    </citation>
    <scope>NUCLEOTIDE SEQUENCE [LARGE SCALE GENOMIC DNA]</scope>
    <source>
        <strain evidence="2">JCM 17858</strain>
    </source>
</reference>
<name>A0ABP8R2W8_9SPHI</name>
<evidence type="ECO:0000313" key="2">
    <source>
        <dbReference type="Proteomes" id="UP001500394"/>
    </source>
</evidence>
<keyword evidence="2" id="KW-1185">Reference proteome</keyword>
<dbReference type="EMBL" id="BAABGR010000015">
    <property type="protein sequence ID" value="GAA4516758.1"/>
    <property type="molecule type" value="Genomic_DNA"/>
</dbReference>